<evidence type="ECO:0000259" key="1">
    <source>
        <dbReference type="Pfam" id="PF09557"/>
    </source>
</evidence>
<sequence length="269" mass="29584">MSHTVIGVFSYTSEAQEAKQYLVNNGFSNDAVDIATQDGVSDTTGTDTSDRVGNFFSNLFSSDEDDTRTKYTEAGRKGTVVTVHAKSEDEAQRALEILDNYGAVDVNEWSGQGYADKENFTGSNNDYTSTTDTTTSGAIPVINEELQVGKREVETGGVRLRSRIVERPVEESIRLRHEHVNVERTAVNRPATEADFNTFKEGTVEVTEHAEVPVVNKEARVVEEVSLGKEVTEKEETIRDTVRHTEVDVENLKKGDSYTSGSSTDTSAL</sequence>
<evidence type="ECO:0000313" key="3">
    <source>
        <dbReference type="Proteomes" id="UP000503278"/>
    </source>
</evidence>
<dbReference type="InterPro" id="IPR019060">
    <property type="entry name" value="DUF2382"/>
</dbReference>
<evidence type="ECO:0000313" key="2">
    <source>
        <dbReference type="EMBL" id="QJD94830.1"/>
    </source>
</evidence>
<protein>
    <submittedName>
        <fullName evidence="2">DUF2382 domain-containing protein</fullName>
    </submittedName>
</protein>
<dbReference type="RefSeq" id="WP_169605847.1">
    <property type="nucleotide sequence ID" value="NZ_CP051682.1"/>
</dbReference>
<reference evidence="2 3" key="1">
    <citation type="submission" date="2020-04" db="EMBL/GenBank/DDBJ databases">
        <title>Genome sequencing of novel species.</title>
        <authorList>
            <person name="Heo J."/>
            <person name="Kim S.-J."/>
            <person name="Kim J.-S."/>
            <person name="Hong S.-B."/>
            <person name="Kwon S.-W."/>
        </authorList>
    </citation>
    <scope>NUCLEOTIDE SEQUENCE [LARGE SCALE GENOMIC DNA]</scope>
    <source>
        <strain evidence="2 3">F39-2</strain>
    </source>
</reference>
<dbReference type="AlphaFoldDB" id="A0A7L5DUQ1"/>
<dbReference type="PANTHER" id="PTHR38463">
    <property type="entry name" value="STRESS RESPONSE PROTEIN YSNF"/>
    <property type="match status" value="1"/>
</dbReference>
<dbReference type="KEGG" id="mrob:HH214_02515"/>
<proteinExistence type="predicted"/>
<organism evidence="2 3">
    <name type="scientific">Mucilaginibacter robiniae</name>
    <dbReference type="NCBI Taxonomy" id="2728022"/>
    <lineage>
        <taxon>Bacteria</taxon>
        <taxon>Pseudomonadati</taxon>
        <taxon>Bacteroidota</taxon>
        <taxon>Sphingobacteriia</taxon>
        <taxon>Sphingobacteriales</taxon>
        <taxon>Sphingobacteriaceae</taxon>
        <taxon>Mucilaginibacter</taxon>
    </lineage>
</organism>
<keyword evidence="3" id="KW-1185">Reference proteome</keyword>
<dbReference type="EMBL" id="CP051682">
    <property type="protein sequence ID" value="QJD94830.1"/>
    <property type="molecule type" value="Genomic_DNA"/>
</dbReference>
<dbReference type="Pfam" id="PF09557">
    <property type="entry name" value="DUF2382"/>
    <property type="match status" value="1"/>
</dbReference>
<dbReference type="InterPro" id="IPR052967">
    <property type="entry name" value="Stress_Response_Assoc"/>
</dbReference>
<name>A0A7L5DUQ1_9SPHI</name>
<dbReference type="Proteomes" id="UP000503278">
    <property type="component" value="Chromosome"/>
</dbReference>
<gene>
    <name evidence="2" type="ORF">HH214_02515</name>
</gene>
<feature type="domain" description="DUF2382" evidence="1">
    <location>
        <begin position="140"/>
        <end position="249"/>
    </location>
</feature>
<dbReference type="PANTHER" id="PTHR38463:SF1">
    <property type="entry name" value="STRESS RESPONSE PROTEIN YSNF"/>
    <property type="match status" value="1"/>
</dbReference>
<accession>A0A7L5DUQ1</accession>